<name>A0AAI9VAQ6_9PEZI</name>
<comment type="caution">
    <text evidence="1">The sequence shown here is derived from an EMBL/GenBank/DDBJ whole genome shotgun (WGS) entry which is preliminary data.</text>
</comment>
<proteinExistence type="predicted"/>
<dbReference type="Proteomes" id="UP001239213">
    <property type="component" value="Unassembled WGS sequence"/>
</dbReference>
<sequence length="389" mass="44863">MEPGSDLRRKVVGKEEDPLFNTDQSHRYLQYIQSSVTCKPRKKEEFGRPWLEPIMGDLPSKFMTEAVSKVNHASPALSFTLDMHVWPRRSLKIAHNKQRAKTGNLTRGFTLHNVSHLIPRECCYQFPPRFIGATPTRRDDCIIRRYQREKLVEPGFWASVLAISPKLTSSPSNQDKRSSPLINLMGVPGPNFNVYQSTLDASLRRLLFSLRLPPVGHRFRRWHGKVSDSDIWLPDLSDDAVVLKVSFLLIWFLLEGKLRLLGIRKLALSRTKEKTTQYRWSDYGYLFIETECILKRRLAMERLLRLFGKWMGGKGASGLKLRKLTWQSLLSRRRVGALEERENKIIVDRLLSGQSLGPLGFRALPLTFYSHTWLDPTFWWGAAVCAVLC</sequence>
<keyword evidence="2" id="KW-1185">Reference proteome</keyword>
<dbReference type="AlphaFoldDB" id="A0AAI9VAQ6"/>
<evidence type="ECO:0000313" key="2">
    <source>
        <dbReference type="Proteomes" id="UP001239213"/>
    </source>
</evidence>
<dbReference type="EMBL" id="MPDP01000112">
    <property type="protein sequence ID" value="KAK1479804.1"/>
    <property type="molecule type" value="Genomic_DNA"/>
</dbReference>
<protein>
    <submittedName>
        <fullName evidence="1">Uncharacterized protein</fullName>
    </submittedName>
</protein>
<accession>A0AAI9VAQ6</accession>
<organism evidence="1 2">
    <name type="scientific">Colletotrichum cuscutae</name>
    <dbReference type="NCBI Taxonomy" id="1209917"/>
    <lineage>
        <taxon>Eukaryota</taxon>
        <taxon>Fungi</taxon>
        <taxon>Dikarya</taxon>
        <taxon>Ascomycota</taxon>
        <taxon>Pezizomycotina</taxon>
        <taxon>Sordariomycetes</taxon>
        <taxon>Hypocreomycetidae</taxon>
        <taxon>Glomerellales</taxon>
        <taxon>Glomerellaceae</taxon>
        <taxon>Colletotrichum</taxon>
        <taxon>Colletotrichum acutatum species complex</taxon>
    </lineage>
</organism>
<reference evidence="1" key="1">
    <citation type="submission" date="2016-11" db="EMBL/GenBank/DDBJ databases">
        <title>The genome sequence of Colletotrichum cuscutae.</title>
        <authorList>
            <person name="Baroncelli R."/>
        </authorList>
    </citation>
    <scope>NUCLEOTIDE SEQUENCE</scope>
    <source>
        <strain evidence="1">IMI 304802</strain>
    </source>
</reference>
<gene>
    <name evidence="1" type="ORF">CCUS01_00358</name>
</gene>
<evidence type="ECO:0000313" key="1">
    <source>
        <dbReference type="EMBL" id="KAK1479804.1"/>
    </source>
</evidence>